<dbReference type="eggNOG" id="ENOG502T4UB">
    <property type="taxonomic scope" value="Eukaryota"/>
</dbReference>
<dbReference type="Proteomes" id="UP000008698">
    <property type="component" value="Unassembled WGS sequence"/>
</dbReference>
<organism evidence="3">
    <name type="scientific">Verticillium alfalfae (strain VaMs.102 / ATCC MYA-4576 / FGSC 10136)</name>
    <name type="common">Verticillium wilt of alfalfa</name>
    <name type="synonym">Verticillium albo-atrum</name>
    <dbReference type="NCBI Taxonomy" id="526221"/>
    <lineage>
        <taxon>Eukaryota</taxon>
        <taxon>Fungi</taxon>
        <taxon>Dikarya</taxon>
        <taxon>Ascomycota</taxon>
        <taxon>Pezizomycotina</taxon>
        <taxon>Sordariomycetes</taxon>
        <taxon>Hypocreomycetidae</taxon>
        <taxon>Glomerellales</taxon>
        <taxon>Plectosphaerellaceae</taxon>
        <taxon>Verticillium</taxon>
    </lineage>
</organism>
<protein>
    <submittedName>
        <fullName evidence="2">Predicted protein</fullName>
    </submittedName>
</protein>
<feature type="compositionally biased region" description="Low complexity" evidence="1">
    <location>
        <begin position="1"/>
        <end position="18"/>
    </location>
</feature>
<feature type="region of interest" description="Disordered" evidence="1">
    <location>
        <begin position="1"/>
        <end position="24"/>
    </location>
</feature>
<evidence type="ECO:0000313" key="2">
    <source>
        <dbReference type="EMBL" id="EEY21394.1"/>
    </source>
</evidence>
<keyword evidence="3" id="KW-1185">Reference proteome</keyword>
<dbReference type="AlphaFoldDB" id="C9SRH9"/>
<dbReference type="KEGG" id="val:VDBG_07504"/>
<dbReference type="RefSeq" id="XP_003002045.1">
    <property type="nucleotide sequence ID" value="XM_003001999.1"/>
</dbReference>
<proteinExistence type="predicted"/>
<sequence>MPVPMTGAAGAMAPPAHMAIDRPPAPDEIPERFKFPRQDMRWEPPTFVKDLPLAEKNFCTKVTDIICQAVGLEFFDRLACAWAIIHHMIDVSYEKLVSKLLIELAASLDLTYDDGIHHRLAELMKEIRTPRYVELQSNGEPPVQEMLGSQVELIDLAGIMAVNIHVMSSTIRSGPSLLCASVSTSSNALWLKKSRSRRAECRYYMDQLTNEKTRTIKDNPVYRHHNAVTELIAGAGWDVDPHLNAEGLENNLIKLVSLTGHYKTMILDQQHRATVKSAERAKRHESWQQQIGGAITHPTASTASALSGPRARNPLDNLTALKMQQDIAEDRVMLYNDLFKRHEFLCQRDQHTALILLRLPQVLQISGRTFSLSALLEGIPKREDLPACTLGMGCTLGQTHCEMQFRALPAQLSNPIDAHLNPAAGVFVPGSGAVRGADADAGVAGSNADAANSGTGPASASTKRQHPGDSEQDQEPNQRVRLAKE</sequence>
<dbReference type="HOGENOM" id="CLU_562837_0_0_1"/>
<feature type="region of interest" description="Disordered" evidence="1">
    <location>
        <begin position="442"/>
        <end position="485"/>
    </location>
</feature>
<dbReference type="GeneID" id="9537275"/>
<feature type="compositionally biased region" description="Basic and acidic residues" evidence="1">
    <location>
        <begin position="476"/>
        <end position="485"/>
    </location>
</feature>
<evidence type="ECO:0000256" key="1">
    <source>
        <dbReference type="SAM" id="MobiDB-lite"/>
    </source>
</evidence>
<reference evidence="3" key="1">
    <citation type="journal article" date="2011" name="PLoS Pathog.">
        <title>Comparative genomics yields insights into niche adaptation of plant vascular wilt pathogens.</title>
        <authorList>
            <person name="Klosterman S.J."/>
            <person name="Subbarao K.V."/>
            <person name="Kang S."/>
            <person name="Veronese P."/>
            <person name="Gold S.E."/>
            <person name="Thomma B.P.H.J."/>
            <person name="Chen Z."/>
            <person name="Henrissat B."/>
            <person name="Lee Y.-H."/>
            <person name="Park J."/>
            <person name="Garcia-Pedrajas M.D."/>
            <person name="Barbara D.J."/>
            <person name="Anchieta A."/>
            <person name="de Jonge R."/>
            <person name="Santhanam P."/>
            <person name="Maruthachalam K."/>
            <person name="Atallah Z."/>
            <person name="Amyotte S.G."/>
            <person name="Paz Z."/>
            <person name="Inderbitzin P."/>
            <person name="Hayes R.J."/>
            <person name="Heiman D.I."/>
            <person name="Young S."/>
            <person name="Zeng Q."/>
            <person name="Engels R."/>
            <person name="Galagan J."/>
            <person name="Cuomo C.A."/>
            <person name="Dobinson K.F."/>
            <person name="Ma L.-J."/>
        </authorList>
    </citation>
    <scope>NUCLEOTIDE SEQUENCE [LARGE SCALE GENOMIC DNA]</scope>
    <source>
        <strain evidence="3">VaMs.102 / ATCC MYA-4576 / FGSC 10136</strain>
    </source>
</reference>
<dbReference type="OMA" id="PPAHMAI"/>
<name>C9SRH9_VERA1</name>
<feature type="compositionally biased region" description="Low complexity" evidence="1">
    <location>
        <begin position="442"/>
        <end position="454"/>
    </location>
</feature>
<gene>
    <name evidence="2" type="ORF">VDBG_07504</name>
</gene>
<dbReference type="OrthoDB" id="4854253at2759"/>
<dbReference type="EMBL" id="DS985223">
    <property type="protein sequence ID" value="EEY21394.1"/>
    <property type="molecule type" value="Genomic_DNA"/>
</dbReference>
<accession>C9SRH9</accession>
<evidence type="ECO:0000313" key="3">
    <source>
        <dbReference type="Proteomes" id="UP000008698"/>
    </source>
</evidence>